<sequence length="235" mass="26280">MDESNLRKSPLAMDIELNKSLFTPGDIINGLARLSIRSAVLIQKIQLFLFGAAQVSYRDEKFSLPLVEPMIFHSEKVLVDQKKTIYRKPEPVLVDVDDQSNTSSVDENFNDTCACRNHRDPNGLSIGVHTFEFSFILPIDGVESSYISSFCPFIIKYGIDMVAYDHRNEIIGQNSQSLSVVKPVHRALSTISKNLIISKSFDMGKGRIIDVEVKLKKDCFTAAEAIESAITIYNG</sequence>
<protein>
    <recommendedName>
        <fullName evidence="2">Arrestin-like N-terminal domain-containing protein</fullName>
    </recommendedName>
</protein>
<evidence type="ECO:0000313" key="3">
    <source>
        <dbReference type="EMBL" id="MFH4982881.1"/>
    </source>
</evidence>
<evidence type="ECO:0000313" key="4">
    <source>
        <dbReference type="Proteomes" id="UP001608902"/>
    </source>
</evidence>
<gene>
    <name evidence="3" type="ORF">AB6A40_009590</name>
</gene>
<feature type="domain" description="Arrestin-like N-terminal" evidence="2">
    <location>
        <begin position="16"/>
        <end position="184"/>
    </location>
</feature>
<dbReference type="Gene3D" id="2.60.40.640">
    <property type="match status" value="1"/>
</dbReference>
<comment type="caution">
    <text evidence="3">The sequence shown here is derived from an EMBL/GenBank/DDBJ whole genome shotgun (WGS) entry which is preliminary data.</text>
</comment>
<evidence type="ECO:0000256" key="1">
    <source>
        <dbReference type="ARBA" id="ARBA00005298"/>
    </source>
</evidence>
<comment type="similarity">
    <text evidence="1">Belongs to the arrestin family.</text>
</comment>
<name>A0ABD6ESQ0_9BILA</name>
<proteinExistence type="inferred from homology"/>
<dbReference type="Pfam" id="PF00339">
    <property type="entry name" value="Arrestin_N"/>
    <property type="match status" value="1"/>
</dbReference>
<dbReference type="InterPro" id="IPR014752">
    <property type="entry name" value="Arrestin-like_C"/>
</dbReference>
<dbReference type="AlphaFoldDB" id="A0ABD6ESQ0"/>
<dbReference type="InterPro" id="IPR011021">
    <property type="entry name" value="Arrestin-like_N"/>
</dbReference>
<dbReference type="InterPro" id="IPR014756">
    <property type="entry name" value="Ig_E-set"/>
</dbReference>
<reference evidence="3 4" key="1">
    <citation type="submission" date="2024-08" db="EMBL/GenBank/DDBJ databases">
        <title>Gnathostoma spinigerum genome.</title>
        <authorList>
            <person name="Gonzalez-Bertolin B."/>
            <person name="Monzon S."/>
            <person name="Zaballos A."/>
            <person name="Jimenez P."/>
            <person name="Dekumyoy P."/>
            <person name="Varona S."/>
            <person name="Cuesta I."/>
            <person name="Sumanam S."/>
            <person name="Adisakwattana P."/>
            <person name="Gasser R.B."/>
            <person name="Hernandez-Gonzalez A."/>
            <person name="Young N.D."/>
            <person name="Perteguer M.J."/>
        </authorList>
    </citation>
    <scope>NUCLEOTIDE SEQUENCE [LARGE SCALE GENOMIC DNA]</scope>
    <source>
        <strain evidence="3">AL3</strain>
        <tissue evidence="3">Liver</tissue>
    </source>
</reference>
<dbReference type="Proteomes" id="UP001608902">
    <property type="component" value="Unassembled WGS sequence"/>
</dbReference>
<dbReference type="PANTHER" id="PTHR11188">
    <property type="entry name" value="ARRESTIN DOMAIN CONTAINING PROTEIN"/>
    <property type="match status" value="1"/>
</dbReference>
<organism evidence="3 4">
    <name type="scientific">Gnathostoma spinigerum</name>
    <dbReference type="NCBI Taxonomy" id="75299"/>
    <lineage>
        <taxon>Eukaryota</taxon>
        <taxon>Metazoa</taxon>
        <taxon>Ecdysozoa</taxon>
        <taxon>Nematoda</taxon>
        <taxon>Chromadorea</taxon>
        <taxon>Rhabditida</taxon>
        <taxon>Spirurina</taxon>
        <taxon>Gnathostomatomorpha</taxon>
        <taxon>Gnathostomatoidea</taxon>
        <taxon>Gnathostomatidae</taxon>
        <taxon>Gnathostoma</taxon>
    </lineage>
</organism>
<dbReference type="EMBL" id="JBGFUD010010370">
    <property type="protein sequence ID" value="MFH4982881.1"/>
    <property type="molecule type" value="Genomic_DNA"/>
</dbReference>
<keyword evidence="4" id="KW-1185">Reference proteome</keyword>
<dbReference type="PANTHER" id="PTHR11188:SF17">
    <property type="entry name" value="FI21816P1"/>
    <property type="match status" value="1"/>
</dbReference>
<evidence type="ECO:0000259" key="2">
    <source>
        <dbReference type="Pfam" id="PF00339"/>
    </source>
</evidence>
<dbReference type="SUPFAM" id="SSF81296">
    <property type="entry name" value="E set domains"/>
    <property type="match status" value="1"/>
</dbReference>
<dbReference type="InterPro" id="IPR050357">
    <property type="entry name" value="Arrestin_domain-protein"/>
</dbReference>
<accession>A0ABD6ESQ0</accession>